<dbReference type="NCBIfam" id="TIGR00172">
    <property type="entry name" value="maf"/>
    <property type="match status" value="1"/>
</dbReference>
<evidence type="ECO:0000313" key="5">
    <source>
        <dbReference type="EMBL" id="AEI38055.1"/>
    </source>
</evidence>
<gene>
    <name evidence="5" type="ordered locus">Zymop_1160</name>
</gene>
<dbReference type="EMBL" id="CP002865">
    <property type="protein sequence ID" value="AEI38055.1"/>
    <property type="molecule type" value="Genomic_DNA"/>
</dbReference>
<evidence type="ECO:0000256" key="2">
    <source>
        <dbReference type="ARBA" id="ARBA00022801"/>
    </source>
</evidence>
<evidence type="ECO:0000256" key="3">
    <source>
        <dbReference type="ARBA" id="ARBA00023080"/>
    </source>
</evidence>
<dbReference type="HOGENOM" id="CLU_040416_1_1_5"/>
<name>F8ETV8_ZYMMT</name>
<dbReference type="InterPro" id="IPR003697">
    <property type="entry name" value="Maf-like"/>
</dbReference>
<evidence type="ECO:0000313" key="6">
    <source>
        <dbReference type="Proteomes" id="UP000000491"/>
    </source>
</evidence>
<dbReference type="GO" id="GO:0005737">
    <property type="term" value="C:cytoplasm"/>
    <property type="evidence" value="ECO:0007669"/>
    <property type="project" value="UniProtKB-SubCell"/>
</dbReference>
<keyword evidence="2 4" id="KW-0378">Hydrolase</keyword>
<comment type="catalytic activity">
    <reaction evidence="4">
        <text>a 2'-deoxyribonucleoside 5'-triphosphate + H2O = a 2'-deoxyribonucleoside 5'-phosphate + diphosphate + H(+)</text>
        <dbReference type="Rhea" id="RHEA:44644"/>
        <dbReference type="ChEBI" id="CHEBI:15377"/>
        <dbReference type="ChEBI" id="CHEBI:15378"/>
        <dbReference type="ChEBI" id="CHEBI:33019"/>
        <dbReference type="ChEBI" id="CHEBI:61560"/>
        <dbReference type="ChEBI" id="CHEBI:65317"/>
        <dbReference type="EC" id="3.6.1.9"/>
    </reaction>
</comment>
<keyword evidence="3 4" id="KW-0546">Nucleotide metabolism</keyword>
<dbReference type="PATRIC" id="fig|579138.3.peg.1229"/>
<reference evidence="5 6" key="1">
    <citation type="journal article" date="2011" name="J. Bacteriol.">
        <title>Genome sequence of the ethanol-producing Zymomonas mobilis subsp. pomaceae lectotype strain ATCC 29192.</title>
        <authorList>
            <person name="Kouvelis V.N."/>
            <person name="Davenport K.W."/>
            <person name="Brettin T.S."/>
            <person name="Bruce D."/>
            <person name="Detter C."/>
            <person name="Han C.S."/>
            <person name="Nolan M."/>
            <person name="Tapia R."/>
            <person name="Damoulaki A."/>
            <person name="Kyrpides N.C."/>
            <person name="Typas M.A."/>
            <person name="Pappas K.M."/>
        </authorList>
    </citation>
    <scope>NUCLEOTIDE SEQUENCE [LARGE SCALE GENOMIC DNA]</scope>
    <source>
        <strain evidence="6">ATCC 29192 / DSM 22645 / JCM 10191 / CCUG 17912 / NBRC 13757 / NCIMB 11200 / NRRL B-4491 / Barker I</strain>
    </source>
</reference>
<comment type="similarity">
    <text evidence="4">Belongs to the Maf family.</text>
</comment>
<dbReference type="GO" id="GO:0047429">
    <property type="term" value="F:nucleoside triphosphate diphosphatase activity"/>
    <property type="evidence" value="ECO:0007669"/>
    <property type="project" value="UniProtKB-EC"/>
</dbReference>
<dbReference type="RefSeq" id="WP_013934450.1">
    <property type="nucleotide sequence ID" value="NC_015709.1"/>
</dbReference>
<organism evidence="5 6">
    <name type="scientific">Zymomonas mobilis subsp. pomaceae (strain ATCC 29192 / DSM 22645 / JCM 10191 / CCUG 17912 / NBRC 13757 / NCIMB 11200 / NRRL B-4491 / Barker I)</name>
    <dbReference type="NCBI Taxonomy" id="579138"/>
    <lineage>
        <taxon>Bacteria</taxon>
        <taxon>Pseudomonadati</taxon>
        <taxon>Pseudomonadota</taxon>
        <taxon>Alphaproteobacteria</taxon>
        <taxon>Sphingomonadales</taxon>
        <taxon>Zymomonadaceae</taxon>
        <taxon>Zymomonas</taxon>
    </lineage>
</organism>
<sequence length="198" mass="21917">MAFVLASSSKIRATLLRSAGVSFSIKTAEVDETALKHQWQANKKDNARLALALAEAKALAVAEYCPDDLVVGCDSTVITTEGDLLSKPKDRDEAAQHLRGLAGKPHILTSAFAVIEQGRCVFHYQDQALLTMRLFSEDFLESYLDQEWPEISYCVGGYRLEGLGIQLFDKIEGDHFTIMGLPLLALLAYLRKRSIVKI</sequence>
<dbReference type="Proteomes" id="UP000000491">
    <property type="component" value="Chromosome"/>
</dbReference>
<dbReference type="EC" id="3.6.1.9" evidence="4"/>
<dbReference type="PANTHER" id="PTHR43213">
    <property type="entry name" value="BIFUNCTIONAL DTTP/UTP PYROPHOSPHATASE/METHYLTRANSFERASE PROTEIN-RELATED"/>
    <property type="match status" value="1"/>
</dbReference>
<protein>
    <recommendedName>
        <fullName evidence="4">Nucleoside triphosphate pyrophosphatase</fullName>
        <ecNumber evidence="4">3.6.1.9</ecNumber>
    </recommendedName>
    <alternativeName>
        <fullName evidence="4">Nucleotide pyrophosphatase</fullName>
        <shortName evidence="4">Nucleotide PPase</shortName>
    </alternativeName>
</protein>
<dbReference type="Pfam" id="PF02545">
    <property type="entry name" value="Maf"/>
    <property type="match status" value="1"/>
</dbReference>
<evidence type="ECO:0000256" key="1">
    <source>
        <dbReference type="ARBA" id="ARBA00001968"/>
    </source>
</evidence>
<dbReference type="KEGG" id="zmp:Zymop_1160"/>
<comment type="cofactor">
    <cofactor evidence="1 4">
        <name>a divalent metal cation</name>
        <dbReference type="ChEBI" id="CHEBI:60240"/>
    </cofactor>
</comment>
<keyword evidence="4" id="KW-0963">Cytoplasm</keyword>
<dbReference type="PANTHER" id="PTHR43213:SF5">
    <property type="entry name" value="BIFUNCTIONAL DTTP_UTP PYROPHOSPHATASE_METHYLTRANSFERASE PROTEIN-RELATED"/>
    <property type="match status" value="1"/>
</dbReference>
<dbReference type="STRING" id="579138.Zymop_1160"/>
<comment type="function">
    <text evidence="4">Nucleoside triphosphate pyrophosphatase. May have a dual role in cell division arrest and in preventing the incorporation of modified nucleotides into cellular nucleic acids.</text>
</comment>
<dbReference type="SUPFAM" id="SSF52972">
    <property type="entry name" value="ITPase-like"/>
    <property type="match status" value="1"/>
</dbReference>
<accession>F8ETV8</accession>
<dbReference type="eggNOG" id="COG0424">
    <property type="taxonomic scope" value="Bacteria"/>
</dbReference>
<dbReference type="AlphaFoldDB" id="F8ETV8"/>
<dbReference type="GO" id="GO:0009117">
    <property type="term" value="P:nucleotide metabolic process"/>
    <property type="evidence" value="ECO:0007669"/>
    <property type="project" value="UniProtKB-KW"/>
</dbReference>
<comment type="subcellular location">
    <subcellularLocation>
        <location evidence="4">Cytoplasm</location>
    </subcellularLocation>
</comment>
<dbReference type="HAMAP" id="MF_00528">
    <property type="entry name" value="Maf"/>
    <property type="match status" value="1"/>
</dbReference>
<feature type="active site" description="Proton acceptor" evidence="4">
    <location>
        <position position="74"/>
    </location>
</feature>
<evidence type="ECO:0000256" key="4">
    <source>
        <dbReference type="HAMAP-Rule" id="MF_00528"/>
    </source>
</evidence>
<dbReference type="Gene3D" id="3.90.950.10">
    <property type="match status" value="1"/>
</dbReference>
<proteinExistence type="inferred from homology"/>
<comment type="caution">
    <text evidence="4">Lacks conserved residue(s) required for the propagation of feature annotation.</text>
</comment>
<dbReference type="PIRSF" id="PIRSF006305">
    <property type="entry name" value="Maf"/>
    <property type="match status" value="1"/>
</dbReference>
<comment type="catalytic activity">
    <reaction evidence="4">
        <text>a ribonucleoside 5'-triphosphate + H2O = a ribonucleoside 5'-phosphate + diphosphate + H(+)</text>
        <dbReference type="Rhea" id="RHEA:23996"/>
        <dbReference type="ChEBI" id="CHEBI:15377"/>
        <dbReference type="ChEBI" id="CHEBI:15378"/>
        <dbReference type="ChEBI" id="CHEBI:33019"/>
        <dbReference type="ChEBI" id="CHEBI:58043"/>
        <dbReference type="ChEBI" id="CHEBI:61557"/>
        <dbReference type="EC" id="3.6.1.9"/>
    </reaction>
</comment>
<dbReference type="InterPro" id="IPR029001">
    <property type="entry name" value="ITPase-like_fam"/>
</dbReference>